<keyword evidence="4" id="KW-0699">rRNA-binding</keyword>
<gene>
    <name evidence="4" type="primary">rplW</name>
    <name evidence="5" type="ORF">A2864_00455</name>
</gene>
<evidence type="ECO:0000256" key="2">
    <source>
        <dbReference type="ARBA" id="ARBA00022980"/>
    </source>
</evidence>
<dbReference type="Proteomes" id="UP000177900">
    <property type="component" value="Unassembled WGS sequence"/>
</dbReference>
<dbReference type="Pfam" id="PF00276">
    <property type="entry name" value="Ribosomal_L23"/>
    <property type="match status" value="1"/>
</dbReference>
<comment type="subunit">
    <text evidence="4">Part of the 50S ribosomal subunit. Contacts protein L29, and trigger factor when it is bound to the ribosome.</text>
</comment>
<dbReference type="InterPro" id="IPR012677">
    <property type="entry name" value="Nucleotide-bd_a/b_plait_sf"/>
</dbReference>
<dbReference type="AlphaFoldDB" id="A0A1G1WHG9"/>
<sequence length="96" mass="11272">MKYIIKKPIFSEKSLAETESKKYTFEVEAKANKHQIRSAIEKAFNVNVLDIKTRIIHGKQKRNFRTRTAYSLSDKKIATVLVKADQKIDIFERKEK</sequence>
<dbReference type="GO" id="GO:1990904">
    <property type="term" value="C:ribonucleoprotein complex"/>
    <property type="evidence" value="ECO:0007669"/>
    <property type="project" value="UniProtKB-KW"/>
</dbReference>
<comment type="caution">
    <text evidence="5">The sequence shown here is derived from an EMBL/GenBank/DDBJ whole genome shotgun (WGS) entry which is preliminary data.</text>
</comment>
<evidence type="ECO:0000256" key="1">
    <source>
        <dbReference type="ARBA" id="ARBA00006700"/>
    </source>
</evidence>
<evidence type="ECO:0000256" key="3">
    <source>
        <dbReference type="ARBA" id="ARBA00023274"/>
    </source>
</evidence>
<protein>
    <recommendedName>
        <fullName evidence="4">Large ribosomal subunit protein uL23</fullName>
    </recommendedName>
</protein>
<dbReference type="SUPFAM" id="SSF54189">
    <property type="entry name" value="Ribosomal proteins S24e, L23 and L15e"/>
    <property type="match status" value="1"/>
</dbReference>
<dbReference type="GO" id="GO:0005840">
    <property type="term" value="C:ribosome"/>
    <property type="evidence" value="ECO:0007669"/>
    <property type="project" value="UniProtKB-KW"/>
</dbReference>
<accession>A0A1G1WHG9</accession>
<dbReference type="GO" id="GO:0019843">
    <property type="term" value="F:rRNA binding"/>
    <property type="evidence" value="ECO:0007669"/>
    <property type="project" value="UniProtKB-UniRule"/>
</dbReference>
<evidence type="ECO:0000313" key="6">
    <source>
        <dbReference type="Proteomes" id="UP000177900"/>
    </source>
</evidence>
<dbReference type="InterPro" id="IPR012678">
    <property type="entry name" value="Ribosomal_uL23/eL15/eS24_sf"/>
</dbReference>
<evidence type="ECO:0000313" key="5">
    <source>
        <dbReference type="EMBL" id="OGY27152.1"/>
    </source>
</evidence>
<dbReference type="GO" id="GO:0003735">
    <property type="term" value="F:structural constituent of ribosome"/>
    <property type="evidence" value="ECO:0007669"/>
    <property type="project" value="InterPro"/>
</dbReference>
<comment type="function">
    <text evidence="4">One of the early assembly proteins it binds 23S rRNA. One of the proteins that surrounds the polypeptide exit tunnel on the outside of the ribosome. Forms the main docking site for trigger factor binding to the ribosome.</text>
</comment>
<dbReference type="PANTHER" id="PTHR11620">
    <property type="entry name" value="60S RIBOSOMAL PROTEIN L23A"/>
    <property type="match status" value="1"/>
</dbReference>
<proteinExistence type="inferred from homology"/>
<reference evidence="5 6" key="1">
    <citation type="journal article" date="2016" name="Nat. Commun.">
        <title>Thousands of microbial genomes shed light on interconnected biogeochemical processes in an aquifer system.</title>
        <authorList>
            <person name="Anantharaman K."/>
            <person name="Brown C.T."/>
            <person name="Hug L.A."/>
            <person name="Sharon I."/>
            <person name="Castelle C.J."/>
            <person name="Probst A.J."/>
            <person name="Thomas B.C."/>
            <person name="Singh A."/>
            <person name="Wilkins M.J."/>
            <person name="Karaoz U."/>
            <person name="Brodie E.L."/>
            <person name="Williams K.H."/>
            <person name="Hubbard S.S."/>
            <person name="Banfield J.F."/>
        </authorList>
    </citation>
    <scope>NUCLEOTIDE SEQUENCE [LARGE SCALE GENOMIC DNA]</scope>
</reference>
<keyword evidence="4" id="KW-0694">RNA-binding</keyword>
<dbReference type="GO" id="GO:0006412">
    <property type="term" value="P:translation"/>
    <property type="evidence" value="ECO:0007669"/>
    <property type="project" value="UniProtKB-UniRule"/>
</dbReference>
<dbReference type="Gene3D" id="3.30.70.330">
    <property type="match status" value="1"/>
</dbReference>
<name>A0A1G1WHG9_9BACT</name>
<dbReference type="EMBL" id="MHCV01000039">
    <property type="protein sequence ID" value="OGY27152.1"/>
    <property type="molecule type" value="Genomic_DNA"/>
</dbReference>
<dbReference type="InterPro" id="IPR013025">
    <property type="entry name" value="Ribosomal_uL23-like"/>
</dbReference>
<dbReference type="HAMAP" id="MF_01369_B">
    <property type="entry name" value="Ribosomal_uL23_B"/>
    <property type="match status" value="1"/>
</dbReference>
<keyword evidence="2 4" id="KW-0689">Ribosomal protein</keyword>
<organism evidence="5 6">
    <name type="scientific">Candidatus Woykebacteria bacterium RIFCSPHIGHO2_01_FULL_39_12</name>
    <dbReference type="NCBI Taxonomy" id="1802599"/>
    <lineage>
        <taxon>Bacteria</taxon>
        <taxon>Candidatus Woykeibacteriota</taxon>
    </lineage>
</organism>
<evidence type="ECO:0000256" key="4">
    <source>
        <dbReference type="HAMAP-Rule" id="MF_01369"/>
    </source>
</evidence>
<keyword evidence="3 4" id="KW-0687">Ribonucleoprotein</keyword>
<comment type="similarity">
    <text evidence="1 4">Belongs to the universal ribosomal protein uL23 family.</text>
</comment>